<dbReference type="Pfam" id="PF01734">
    <property type="entry name" value="Patatin"/>
    <property type="match status" value="2"/>
</dbReference>
<evidence type="ECO:0000256" key="2">
    <source>
        <dbReference type="PROSITE-ProRule" id="PRU01161"/>
    </source>
</evidence>
<feature type="domain" description="PNPLA" evidence="4">
    <location>
        <begin position="7"/>
        <end position="259"/>
    </location>
</feature>
<dbReference type="GO" id="GO:0016787">
    <property type="term" value="F:hydrolase activity"/>
    <property type="evidence" value="ECO:0007669"/>
    <property type="project" value="UniProtKB-UniRule"/>
</dbReference>
<evidence type="ECO:0000313" key="6">
    <source>
        <dbReference type="Proteomes" id="UP001138921"/>
    </source>
</evidence>
<keyword evidence="3" id="KW-0812">Transmembrane</keyword>
<keyword evidence="3" id="KW-0472">Membrane</keyword>
<feature type="active site" description="Nucleophile" evidence="2">
    <location>
        <position position="40"/>
    </location>
</feature>
<keyword evidence="1 2" id="KW-0443">Lipid metabolism</keyword>
<dbReference type="EMBL" id="JAFLWW010000007">
    <property type="protein sequence ID" value="MBT1158470.1"/>
    <property type="molecule type" value="Genomic_DNA"/>
</dbReference>
<feature type="transmembrane region" description="Helical" evidence="3">
    <location>
        <begin position="99"/>
        <end position="124"/>
    </location>
</feature>
<dbReference type="InterPro" id="IPR052580">
    <property type="entry name" value="Lipid_Hydrolase"/>
</dbReference>
<reference evidence="5" key="2">
    <citation type="submission" date="2021-03" db="EMBL/GenBank/DDBJ databases">
        <authorList>
            <person name="Artuso I."/>
            <person name="Turrini P."/>
            <person name="Pirolo M."/>
            <person name="Lugli G.A."/>
            <person name="Ventura M."/>
            <person name="Visca P."/>
        </authorList>
    </citation>
    <scope>NUCLEOTIDE SEQUENCE</scope>
    <source>
        <strain evidence="5">LMG 26462</strain>
    </source>
</reference>
<dbReference type="GO" id="GO:0016042">
    <property type="term" value="P:lipid catabolic process"/>
    <property type="evidence" value="ECO:0007669"/>
    <property type="project" value="UniProtKB-UniRule"/>
</dbReference>
<keyword evidence="2" id="KW-0378">Hydrolase</keyword>
<evidence type="ECO:0000259" key="4">
    <source>
        <dbReference type="PROSITE" id="PS51635"/>
    </source>
</evidence>
<dbReference type="PROSITE" id="PS51635">
    <property type="entry name" value="PNPLA"/>
    <property type="match status" value="1"/>
</dbReference>
<organism evidence="5 6">
    <name type="scientific">Aminobacter anthyllidis</name>
    <dbReference type="NCBI Taxonomy" id="1035067"/>
    <lineage>
        <taxon>Bacteria</taxon>
        <taxon>Pseudomonadati</taxon>
        <taxon>Pseudomonadota</taxon>
        <taxon>Alphaproteobacteria</taxon>
        <taxon>Hyphomicrobiales</taxon>
        <taxon>Phyllobacteriaceae</taxon>
        <taxon>Aminobacter</taxon>
    </lineage>
</organism>
<dbReference type="AlphaFoldDB" id="A0A9X1AEK9"/>
<gene>
    <name evidence="5" type="ORF">J1C56_23000</name>
</gene>
<proteinExistence type="predicted"/>
<comment type="caution">
    <text evidence="5">The sequence shown here is derived from an EMBL/GenBank/DDBJ whole genome shotgun (WGS) entry which is preliminary data.</text>
</comment>
<feature type="transmembrane region" description="Helical" evidence="3">
    <location>
        <begin position="130"/>
        <end position="152"/>
    </location>
</feature>
<keyword evidence="2" id="KW-0442">Lipid degradation</keyword>
<keyword evidence="6" id="KW-1185">Reference proteome</keyword>
<dbReference type="RefSeq" id="WP_214392389.1">
    <property type="nucleotide sequence ID" value="NZ_JAFLWW010000007.1"/>
</dbReference>
<dbReference type="Gene3D" id="3.40.1090.10">
    <property type="entry name" value="Cytosolic phospholipase A2 catalytic domain"/>
    <property type="match status" value="2"/>
</dbReference>
<evidence type="ECO:0000256" key="1">
    <source>
        <dbReference type="ARBA" id="ARBA00023098"/>
    </source>
</evidence>
<sequence>MTHRMFVAFAGGGAKGLIHLGVLRALEARDVEFKGLGGTSAGAIVAVLKAAGLTADELLDPKTGRSLVQQLSEIDPGIRTPRDFFGRWGWRKVLLFRELLPFLPMFCLCTAGLCVLLVFFAGWLAAESHYVVAGIIVIALMIGAFFTVRLFFAGLARTTTLSLAIGTLLQRRLFPSEPGRIVVMEDFGRDGRPTLKIVSANLSRGRLQLFSPERTPKVPVSAAIAASISLPVIFEPLFVDGDLHMDGGIVSNLPAWSFDEERELDPDAITLAIEIQTATERRLLSKFNWLAAFIQTGLFGSSELNLRAAGRAERLVLSTSLSLLQFDLTAAQAIQEVEDAERAALVSLDKWLFRRPEAYRNACKTTKALVDDVLETVLDQRDPRVRVAIAIPDKGFFKSLRLRYSTGYDSYHDEGLLVPIDGTIAGHAWLSGDTLFEIAPLPQEFRMDGPENRLRRKAARQDLKWMLCVPISIGGDKRPRFVVQIDGGNVMPQDGRVDTVITRIENDAKEFFGLLAESLHELEDSDGLEK</sequence>
<accession>A0A9X1AEK9</accession>
<feature type="short sequence motif" description="DGA/G" evidence="2">
    <location>
        <begin position="246"/>
        <end position="248"/>
    </location>
</feature>
<keyword evidence="3" id="KW-1133">Transmembrane helix</keyword>
<dbReference type="SUPFAM" id="SSF52151">
    <property type="entry name" value="FabD/lysophospholipase-like"/>
    <property type="match status" value="1"/>
</dbReference>
<evidence type="ECO:0000313" key="5">
    <source>
        <dbReference type="EMBL" id="MBT1158470.1"/>
    </source>
</evidence>
<dbReference type="PANTHER" id="PTHR46394">
    <property type="entry name" value="ANNEXIN"/>
    <property type="match status" value="1"/>
</dbReference>
<feature type="short sequence motif" description="GXGXXG" evidence="2">
    <location>
        <begin position="11"/>
        <end position="16"/>
    </location>
</feature>
<dbReference type="Proteomes" id="UP001138921">
    <property type="component" value="Unassembled WGS sequence"/>
</dbReference>
<dbReference type="InterPro" id="IPR016035">
    <property type="entry name" value="Acyl_Trfase/lysoPLipase"/>
</dbReference>
<dbReference type="PANTHER" id="PTHR46394:SF1">
    <property type="entry name" value="PNPLA DOMAIN-CONTAINING PROTEIN"/>
    <property type="match status" value="1"/>
</dbReference>
<reference evidence="5" key="1">
    <citation type="journal article" date="2021" name="Microorganisms">
        <title>Phylogenomic Reconstruction and Metabolic Potential of the Genus Aminobacter.</title>
        <authorList>
            <person name="Artuso I."/>
            <person name="Turrini P."/>
            <person name="Pirolo M."/>
            <person name="Lugli G.A."/>
            <person name="Ventura M."/>
            <person name="Visca P."/>
        </authorList>
    </citation>
    <scope>NUCLEOTIDE SEQUENCE</scope>
    <source>
        <strain evidence="5">LMG 26462</strain>
    </source>
</reference>
<protein>
    <submittedName>
        <fullName evidence="5">Patatin-like phospholipase family protein</fullName>
    </submittedName>
</protein>
<name>A0A9X1AEK9_9HYPH</name>
<dbReference type="InterPro" id="IPR002641">
    <property type="entry name" value="PNPLA_dom"/>
</dbReference>
<feature type="short sequence motif" description="GXSXG" evidence="2">
    <location>
        <begin position="38"/>
        <end position="42"/>
    </location>
</feature>
<feature type="active site" description="Proton acceptor" evidence="2">
    <location>
        <position position="246"/>
    </location>
</feature>
<evidence type="ECO:0000256" key="3">
    <source>
        <dbReference type="SAM" id="Phobius"/>
    </source>
</evidence>